<dbReference type="EMBL" id="CP002603">
    <property type="protein sequence ID" value="AEA65708.1"/>
    <property type="molecule type" value="Genomic_DNA"/>
</dbReference>
<keyword evidence="2" id="KW-1185">Reference proteome</keyword>
<keyword evidence="1" id="KW-0614">Plasmid</keyword>
<dbReference type="HOGENOM" id="CLU_2536068_0_0_4"/>
<dbReference type="RefSeq" id="WP_013691843.1">
    <property type="nucleotide sequence ID" value="NC_015378.1"/>
</dbReference>
<reference evidence="1 2" key="1">
    <citation type="journal article" date="2011" name="J. Bacteriol.">
        <title>Complete genome sequence of Burkholderia gladioli BSR3.</title>
        <authorList>
            <person name="Seo Y.S."/>
            <person name="Lim J."/>
            <person name="Choi B.S."/>
            <person name="Kim H."/>
            <person name="Goo E."/>
            <person name="Lee B."/>
            <person name="Lim J.S."/>
            <person name="Choi I.Y."/>
            <person name="Moon J.S."/>
            <person name="Kim J."/>
            <person name="Hwang I."/>
        </authorList>
    </citation>
    <scope>NUCLEOTIDE SEQUENCE [LARGE SCALE GENOMIC DNA]</scope>
    <source>
        <strain evidence="1 2">BSR3</strain>
        <plasmid evidence="1">bgla_3p</plasmid>
    </source>
</reference>
<organism evidence="1 2">
    <name type="scientific">Burkholderia gladioli (strain BSR3)</name>
    <dbReference type="NCBI Taxonomy" id="999541"/>
    <lineage>
        <taxon>Bacteria</taxon>
        <taxon>Pseudomonadati</taxon>
        <taxon>Pseudomonadota</taxon>
        <taxon>Betaproteobacteria</taxon>
        <taxon>Burkholderiales</taxon>
        <taxon>Burkholderiaceae</taxon>
        <taxon>Burkholderia</taxon>
    </lineage>
</organism>
<evidence type="ECO:0000313" key="1">
    <source>
        <dbReference type="EMBL" id="AEA65708.1"/>
    </source>
</evidence>
<dbReference type="KEGG" id="bgd:bgla_3p0060"/>
<dbReference type="Proteomes" id="UP000008316">
    <property type="component" value="Plasmid bgla_3p"/>
</dbReference>
<protein>
    <submittedName>
        <fullName evidence="1">Uncharacterized protein</fullName>
    </submittedName>
</protein>
<dbReference type="AlphaFoldDB" id="F2LSB2"/>
<proteinExistence type="predicted"/>
<sequence>MTMTLESAKAIYRKAIDPHARESEPTAWWSAVSAEIEEVVKARTARDAAAVIAWWHHDWSTVSDAPVDAATRIRRAARDLGVH</sequence>
<evidence type="ECO:0000313" key="2">
    <source>
        <dbReference type="Proteomes" id="UP000008316"/>
    </source>
</evidence>
<gene>
    <name evidence="1" type="ordered locus">bgla_3p0060</name>
</gene>
<name>F2LSB2_BURGS</name>
<geneLocation type="plasmid" evidence="1 2">
    <name>bgla_3p</name>
</geneLocation>
<accession>F2LSB2</accession>